<evidence type="ECO:0000313" key="2">
    <source>
        <dbReference type="EMBL" id="OUQ04937.1"/>
    </source>
</evidence>
<evidence type="ECO:0000313" key="3">
    <source>
        <dbReference type="Proteomes" id="UP000196258"/>
    </source>
</evidence>
<proteinExistence type="predicted"/>
<protein>
    <submittedName>
        <fullName evidence="2">DUF3792 domain-containing protein</fullName>
    </submittedName>
</protein>
<comment type="caution">
    <text evidence="2">The sequence shown here is derived from an EMBL/GenBank/DDBJ whole genome shotgun (WGS) entry which is preliminary data.</text>
</comment>
<reference evidence="3" key="1">
    <citation type="submission" date="2017-04" db="EMBL/GenBank/DDBJ databases">
        <title>Function of individual gut microbiota members based on whole genome sequencing of pure cultures obtained from chicken caecum.</title>
        <authorList>
            <person name="Medvecky M."/>
            <person name="Cejkova D."/>
            <person name="Polansky O."/>
            <person name="Karasova D."/>
            <person name="Kubasova T."/>
            <person name="Cizek A."/>
            <person name="Rychlik I."/>
        </authorList>
    </citation>
    <scope>NUCLEOTIDE SEQUENCE [LARGE SCALE GENOMIC DNA]</scope>
    <source>
        <strain evidence="3">An149</strain>
    </source>
</reference>
<dbReference type="RefSeq" id="WP_087256674.1">
    <property type="nucleotide sequence ID" value="NZ_CAUFBS010000039.1"/>
</dbReference>
<keyword evidence="1" id="KW-0812">Transmembrane</keyword>
<gene>
    <name evidence="2" type="ORF">B5E91_07960</name>
</gene>
<dbReference type="Proteomes" id="UP000196258">
    <property type="component" value="Unassembled WGS sequence"/>
</dbReference>
<feature type="transmembrane region" description="Helical" evidence="1">
    <location>
        <begin position="12"/>
        <end position="33"/>
    </location>
</feature>
<dbReference type="AlphaFoldDB" id="A0A1Y4QI87"/>
<feature type="transmembrane region" description="Helical" evidence="1">
    <location>
        <begin position="67"/>
        <end position="86"/>
    </location>
</feature>
<feature type="transmembrane region" description="Helical" evidence="1">
    <location>
        <begin position="39"/>
        <end position="60"/>
    </location>
</feature>
<name>A0A1Y4QI87_9FIRM</name>
<organism evidence="2 3">
    <name type="scientific">Thomasclavelia spiroformis</name>
    <dbReference type="NCBI Taxonomy" id="29348"/>
    <lineage>
        <taxon>Bacteria</taxon>
        <taxon>Bacillati</taxon>
        <taxon>Bacillota</taxon>
        <taxon>Erysipelotrichia</taxon>
        <taxon>Erysipelotrichales</taxon>
        <taxon>Coprobacillaceae</taxon>
        <taxon>Thomasclavelia</taxon>
    </lineage>
</organism>
<evidence type="ECO:0000256" key="1">
    <source>
        <dbReference type="SAM" id="Phobius"/>
    </source>
</evidence>
<sequence length="119" mass="13678">MNSYLKTYLKFALFILITFTITSLILAFIINFIHLSNFIYHLIINLIAAIIMIIWAFMIVKKFPKNAILHSLLCGLIFAIVAIMLNVDNLNFFNIISRPFILIASVIILSLYKKKLNAL</sequence>
<keyword evidence="1" id="KW-0472">Membrane</keyword>
<accession>A0A1Y4QI87</accession>
<keyword evidence="1" id="KW-1133">Transmembrane helix</keyword>
<feature type="transmembrane region" description="Helical" evidence="1">
    <location>
        <begin position="92"/>
        <end position="112"/>
    </location>
</feature>
<dbReference type="EMBL" id="NFLB01000008">
    <property type="protein sequence ID" value="OUQ04937.1"/>
    <property type="molecule type" value="Genomic_DNA"/>
</dbReference>